<accession>A0ABP0IS85</accession>
<dbReference type="PANTHER" id="PTHR48104">
    <property type="entry name" value="METACASPASE-4"/>
    <property type="match status" value="1"/>
</dbReference>
<dbReference type="InterPro" id="IPR011600">
    <property type="entry name" value="Pept_C14_caspase"/>
</dbReference>
<evidence type="ECO:0000313" key="3">
    <source>
        <dbReference type="EMBL" id="CAK9004314.1"/>
    </source>
</evidence>
<feature type="domain" description="Peptidase C14 caspase" evidence="2">
    <location>
        <begin position="3"/>
        <end position="306"/>
    </location>
</feature>
<gene>
    <name evidence="3" type="ORF">CCMP2556_LOCUS7631</name>
</gene>
<evidence type="ECO:0000256" key="1">
    <source>
        <dbReference type="ARBA" id="ARBA00009005"/>
    </source>
</evidence>
<dbReference type="Proteomes" id="UP001642484">
    <property type="component" value="Unassembled WGS sequence"/>
</dbReference>
<keyword evidence="4" id="KW-1185">Reference proteome</keyword>
<comment type="similarity">
    <text evidence="1">Belongs to the peptidase C14B family.</text>
</comment>
<dbReference type="EMBL" id="CAXAMN010003359">
    <property type="protein sequence ID" value="CAK9004314.1"/>
    <property type="molecule type" value="Genomic_DNA"/>
</dbReference>
<proteinExistence type="inferred from homology"/>
<comment type="caution">
    <text evidence="3">The sequence shown here is derived from an EMBL/GenBank/DDBJ whole genome shotgun (WGS) entry which is preliminary data.</text>
</comment>
<sequence length="347" mass="39217">MPTRKALVIGINYAGSDSELHGAVHDAKQWMQVLTRDFAFRKENIQVMLDVYPNGDPVEDDPFYSVPTKENMLAAIRWFVSDVREGDSLAFIFCGHMTQILDYTNRSGERIEEALCPIDWDEFDGATPYRLITDRELHQLFGQLPDSGVLLTMVLDASTCSAPLRVPLRRNASYLEREDDNTEVTQAKFNATFDCKPWLSSQHVNAIARRVPYKIWRPLWTSLARALKPSFSPPLQEGCAIFCITACGLGQSALEAWIEGLQQGVLTHCLLQVLEKQQTCSVLEWVQQANKVANDLRAKVIPNMDQHFEVSYGRHAGPDECQMFNPAAALLAKDRSKRRRGQVFLPT</sequence>
<organism evidence="3 4">
    <name type="scientific">Durusdinium trenchii</name>
    <dbReference type="NCBI Taxonomy" id="1381693"/>
    <lineage>
        <taxon>Eukaryota</taxon>
        <taxon>Sar</taxon>
        <taxon>Alveolata</taxon>
        <taxon>Dinophyceae</taxon>
        <taxon>Suessiales</taxon>
        <taxon>Symbiodiniaceae</taxon>
        <taxon>Durusdinium</taxon>
    </lineage>
</organism>
<dbReference type="Gene3D" id="3.40.50.12660">
    <property type="match status" value="1"/>
</dbReference>
<evidence type="ECO:0000313" key="4">
    <source>
        <dbReference type="Proteomes" id="UP001642484"/>
    </source>
</evidence>
<reference evidence="3 4" key="1">
    <citation type="submission" date="2024-02" db="EMBL/GenBank/DDBJ databases">
        <authorList>
            <person name="Chen Y."/>
            <person name="Shah S."/>
            <person name="Dougan E. K."/>
            <person name="Thang M."/>
            <person name="Chan C."/>
        </authorList>
    </citation>
    <scope>NUCLEOTIDE SEQUENCE [LARGE SCALE GENOMIC DNA]</scope>
</reference>
<protein>
    <recommendedName>
        <fullName evidence="2">Peptidase C14 caspase domain-containing protein</fullName>
    </recommendedName>
</protein>
<dbReference type="PANTHER" id="PTHR48104:SF30">
    <property type="entry name" value="METACASPASE-1"/>
    <property type="match status" value="1"/>
</dbReference>
<dbReference type="InterPro" id="IPR050452">
    <property type="entry name" value="Metacaspase"/>
</dbReference>
<name>A0ABP0IS85_9DINO</name>
<dbReference type="Pfam" id="PF00656">
    <property type="entry name" value="Peptidase_C14"/>
    <property type="match status" value="1"/>
</dbReference>
<evidence type="ECO:0000259" key="2">
    <source>
        <dbReference type="Pfam" id="PF00656"/>
    </source>
</evidence>